<dbReference type="GO" id="GO:0015562">
    <property type="term" value="F:efflux transmembrane transporter activity"/>
    <property type="evidence" value="ECO:0007669"/>
    <property type="project" value="TreeGrafter"/>
</dbReference>
<dbReference type="RefSeq" id="WP_066748995.1">
    <property type="nucleotide sequence ID" value="NZ_LXEN01000060.1"/>
</dbReference>
<dbReference type="Gene3D" id="2.40.420.20">
    <property type="match status" value="1"/>
</dbReference>
<comment type="subcellular location">
    <subcellularLocation>
        <location evidence="1">Cell envelope</location>
    </subcellularLocation>
</comment>
<evidence type="ECO:0000259" key="6">
    <source>
        <dbReference type="Pfam" id="PF25954"/>
    </source>
</evidence>
<feature type="chain" id="PRO_5008278875" evidence="4">
    <location>
        <begin position="25"/>
        <end position="368"/>
    </location>
</feature>
<dbReference type="SUPFAM" id="SSF111369">
    <property type="entry name" value="HlyD-like secretion proteins"/>
    <property type="match status" value="1"/>
</dbReference>
<dbReference type="InterPro" id="IPR006143">
    <property type="entry name" value="RND_pump_MFP"/>
</dbReference>
<dbReference type="OrthoDB" id="9806939at2"/>
<dbReference type="NCBIfam" id="TIGR01730">
    <property type="entry name" value="RND_mfp"/>
    <property type="match status" value="1"/>
</dbReference>
<keyword evidence="3" id="KW-0813">Transport</keyword>
<gene>
    <name evidence="8" type="ORF">M983_1340</name>
</gene>
<dbReference type="Proteomes" id="UP000094023">
    <property type="component" value="Unassembled WGS sequence"/>
</dbReference>
<dbReference type="Gene3D" id="1.10.287.470">
    <property type="entry name" value="Helix hairpin bin"/>
    <property type="match status" value="1"/>
</dbReference>
<accession>A0A198G5L8</accession>
<evidence type="ECO:0000256" key="4">
    <source>
        <dbReference type="SAM" id="SignalP"/>
    </source>
</evidence>
<dbReference type="Pfam" id="PF25954">
    <property type="entry name" value="Beta-barrel_RND_2"/>
    <property type="match status" value="1"/>
</dbReference>
<evidence type="ECO:0000259" key="5">
    <source>
        <dbReference type="Pfam" id="PF25917"/>
    </source>
</evidence>
<feature type="domain" description="CusB-like beta-barrel" evidence="6">
    <location>
        <begin position="202"/>
        <end position="272"/>
    </location>
</feature>
<sequence>MNRKLTFTLCALLFLLSVGTMVYATSSSDNGDTQQATYPPTKVALATVQSSKLPNTMQGVGELEAAQQIYLAAETNGRIATINFESGQIVKAGQVLVKLNDEPEQAELLRLQAQLVNADKLYSRTRQLYSKNVAAAAQLDSTLSERDMIVASIREVKARIAQKTIKAPFDGIVGIKQVHEGQYLTAGEHVASLVDASHLKLNFSLDEQTAPKLTPKQPINIKVDAYPDRVFTGKINAIDPLIGSSRTVQVQAVLPNENNQLKAGMFARVQVISPDSPHVLTIPETAVTYTAYGDTVFVAQSDNQKNLIAKRVSVKVGLRYNGLVEIKEGVTLGDSVVSSGQIKLSDGVFIEPIEQDTLTLTKSSTTKP</sequence>
<dbReference type="InterPro" id="IPR058627">
    <property type="entry name" value="MdtA-like_C"/>
</dbReference>
<feature type="signal peptide" evidence="4">
    <location>
        <begin position="1"/>
        <end position="24"/>
    </location>
</feature>
<dbReference type="Pfam" id="PF25917">
    <property type="entry name" value="BSH_RND"/>
    <property type="match status" value="1"/>
</dbReference>
<evidence type="ECO:0000256" key="1">
    <source>
        <dbReference type="ARBA" id="ARBA00004196"/>
    </source>
</evidence>
<dbReference type="Gene3D" id="2.40.30.170">
    <property type="match status" value="1"/>
</dbReference>
<dbReference type="InterPro" id="IPR058792">
    <property type="entry name" value="Beta-barrel_RND_2"/>
</dbReference>
<comment type="similarity">
    <text evidence="2">Belongs to the membrane fusion protein (MFP) (TC 8.A.1) family.</text>
</comment>
<evidence type="ECO:0000256" key="3">
    <source>
        <dbReference type="ARBA" id="ARBA00022448"/>
    </source>
</evidence>
<evidence type="ECO:0000259" key="7">
    <source>
        <dbReference type="Pfam" id="PF25967"/>
    </source>
</evidence>
<dbReference type="PATRIC" id="fig|1354337.4.peg.1369"/>
<protein>
    <submittedName>
        <fullName evidence="8">Putative Co/Zn/Cd efflux system membrane fusion protein</fullName>
    </submittedName>
</protein>
<reference evidence="8 9" key="1">
    <citation type="submission" date="2016-04" db="EMBL/GenBank/DDBJ databases">
        <title>ATOL: Assembling a taxonomically balanced genome-scale reconstruction of the evolutionary history of the Enterobacteriaceae.</title>
        <authorList>
            <person name="Plunkett G.III."/>
            <person name="Neeno-Eckwall E.C."/>
            <person name="Glasner J.D."/>
            <person name="Perna N.T."/>
        </authorList>
    </citation>
    <scope>NUCLEOTIDE SEQUENCE [LARGE SCALE GENOMIC DNA]</scope>
    <source>
        <strain evidence="8 9">ATCC 19692</strain>
    </source>
</reference>
<comment type="caution">
    <text evidence="8">The sequence shown here is derived from an EMBL/GenBank/DDBJ whole genome shotgun (WGS) entry which is preliminary data.</text>
</comment>
<name>A0A198G5L8_9GAMM</name>
<dbReference type="AlphaFoldDB" id="A0A198G5L8"/>
<organism evidence="8 9">
    <name type="scientific">Proteus myxofaciens ATCC 19692</name>
    <dbReference type="NCBI Taxonomy" id="1354337"/>
    <lineage>
        <taxon>Bacteria</taxon>
        <taxon>Pseudomonadati</taxon>
        <taxon>Pseudomonadota</taxon>
        <taxon>Gammaproteobacteria</taxon>
        <taxon>Enterobacterales</taxon>
        <taxon>Morganellaceae</taxon>
        <taxon>Proteus</taxon>
    </lineage>
</organism>
<keyword evidence="9" id="KW-1185">Reference proteome</keyword>
<dbReference type="Gene3D" id="2.40.50.100">
    <property type="match status" value="1"/>
</dbReference>
<dbReference type="InterPro" id="IPR058625">
    <property type="entry name" value="MdtA-like_BSH"/>
</dbReference>
<dbReference type="GO" id="GO:1990281">
    <property type="term" value="C:efflux pump complex"/>
    <property type="evidence" value="ECO:0007669"/>
    <property type="project" value="TreeGrafter"/>
</dbReference>
<dbReference type="PANTHER" id="PTHR30469">
    <property type="entry name" value="MULTIDRUG RESISTANCE PROTEIN MDTA"/>
    <property type="match status" value="1"/>
</dbReference>
<proteinExistence type="inferred from homology"/>
<feature type="domain" description="Multidrug resistance protein MdtA-like barrel-sandwich hybrid" evidence="5">
    <location>
        <begin position="72"/>
        <end position="194"/>
    </location>
</feature>
<dbReference type="Pfam" id="PF25967">
    <property type="entry name" value="RND-MFP_C"/>
    <property type="match status" value="1"/>
</dbReference>
<dbReference type="EMBL" id="LXEN01000060">
    <property type="protein sequence ID" value="OAT32255.1"/>
    <property type="molecule type" value="Genomic_DNA"/>
</dbReference>
<feature type="domain" description="Multidrug resistance protein MdtA-like C-terminal permuted SH3" evidence="7">
    <location>
        <begin position="279"/>
        <end position="340"/>
    </location>
</feature>
<evidence type="ECO:0000256" key="2">
    <source>
        <dbReference type="ARBA" id="ARBA00009477"/>
    </source>
</evidence>
<dbReference type="FunFam" id="2.40.30.170:FF:000010">
    <property type="entry name" value="Efflux RND transporter periplasmic adaptor subunit"/>
    <property type="match status" value="1"/>
</dbReference>
<evidence type="ECO:0000313" key="9">
    <source>
        <dbReference type="Proteomes" id="UP000094023"/>
    </source>
</evidence>
<dbReference type="STRING" id="1354337.M983_1340"/>
<dbReference type="PANTHER" id="PTHR30469:SF29">
    <property type="entry name" value="BLR2860 PROTEIN"/>
    <property type="match status" value="1"/>
</dbReference>
<evidence type="ECO:0000313" key="8">
    <source>
        <dbReference type="EMBL" id="OAT32255.1"/>
    </source>
</evidence>
<keyword evidence="4" id="KW-0732">Signal</keyword>